<proteinExistence type="inferred from homology"/>
<feature type="domain" description="NAD-dependent epimerase/dehydratase" evidence="2">
    <location>
        <begin position="39"/>
        <end position="259"/>
    </location>
</feature>
<protein>
    <submittedName>
        <fullName evidence="3">NAD-dependent epimerase/dehydratase family protein</fullName>
    </submittedName>
</protein>
<sequence>MNQGIGRLRCAWRLWLERSLPTSSGNSKLLPGGSEDVKVLVIGGTGTIGSFVTQELWKRGCEVTLLVRGLSRRVFPNEPGVSVIHGDRKNISLLQAVAEHNFDVVVDLACYEPQDAEAAVQTFAGRIEQYLFVSTVDVYTKPAAVYPVTEDAERNPRKSFAYAWKKAQCEEVFFKAHREKRFAVTIIRPAHTYCEGVTPLLQVFGWTTDHLDRIQKGKPVIIHGDGTSLWSSLYAEDLAVPLANALLTPLAYGKAYNIASEEVMCWNRLYEIVADVMGMPLRPVYVPAKVLGQAFPRKALWCVENFQYSNVFSVGLAKKDLGFATRTSYGDGVLRCLRWFAENGGFDDSDSPRFDFYERFLRAWETSMRSLTETLVRSTGIVE</sequence>
<evidence type="ECO:0000313" key="3">
    <source>
        <dbReference type="EMBL" id="HGY39658.1"/>
    </source>
</evidence>
<comment type="similarity">
    <text evidence="1">Belongs to the NAD(P)-dependent epimerase/dehydratase family.</text>
</comment>
<evidence type="ECO:0000259" key="2">
    <source>
        <dbReference type="Pfam" id="PF01370"/>
    </source>
</evidence>
<accession>A0A7V4TJG3</accession>
<dbReference type="AlphaFoldDB" id="A0A7V4TJG3"/>
<dbReference type="InterPro" id="IPR036291">
    <property type="entry name" value="NAD(P)-bd_dom_sf"/>
</dbReference>
<dbReference type="InterPro" id="IPR001509">
    <property type="entry name" value="Epimerase_deHydtase"/>
</dbReference>
<comment type="caution">
    <text evidence="3">The sequence shown here is derived from an EMBL/GenBank/DDBJ whole genome shotgun (WGS) entry which is preliminary data.</text>
</comment>
<evidence type="ECO:0000256" key="1">
    <source>
        <dbReference type="ARBA" id="ARBA00007637"/>
    </source>
</evidence>
<reference evidence="3" key="1">
    <citation type="journal article" date="2020" name="mSystems">
        <title>Genome- and Community-Level Interaction Insights into Carbon Utilization and Element Cycling Functions of Hydrothermarchaeota in Hydrothermal Sediment.</title>
        <authorList>
            <person name="Zhou Z."/>
            <person name="Liu Y."/>
            <person name="Xu W."/>
            <person name="Pan J."/>
            <person name="Luo Z.H."/>
            <person name="Li M."/>
        </authorList>
    </citation>
    <scope>NUCLEOTIDE SEQUENCE [LARGE SCALE GENOMIC DNA]</scope>
    <source>
        <strain evidence="3">SpSt-82</strain>
    </source>
</reference>
<dbReference type="Gene3D" id="3.40.50.720">
    <property type="entry name" value="NAD(P)-binding Rossmann-like Domain"/>
    <property type="match status" value="1"/>
</dbReference>
<organism evidence="3">
    <name type="scientific">Candidatus Caldatribacterium saccharofermentans</name>
    <dbReference type="NCBI Taxonomy" id="1454753"/>
    <lineage>
        <taxon>Bacteria</taxon>
        <taxon>Pseudomonadati</taxon>
        <taxon>Atribacterota</taxon>
        <taxon>Atribacteria</taxon>
        <taxon>Atribacterales</taxon>
        <taxon>Candidatus Caldatribacteriaceae</taxon>
        <taxon>Candidatus Caldatribacterium</taxon>
    </lineage>
</organism>
<gene>
    <name evidence="3" type="ORF">ENW11_07640</name>
</gene>
<dbReference type="EMBL" id="DTIY01000053">
    <property type="protein sequence ID" value="HGY39658.1"/>
    <property type="molecule type" value="Genomic_DNA"/>
</dbReference>
<dbReference type="SUPFAM" id="SSF51735">
    <property type="entry name" value="NAD(P)-binding Rossmann-fold domains"/>
    <property type="match status" value="1"/>
</dbReference>
<dbReference type="Pfam" id="PF01370">
    <property type="entry name" value="Epimerase"/>
    <property type="match status" value="1"/>
</dbReference>
<dbReference type="PANTHER" id="PTHR43000">
    <property type="entry name" value="DTDP-D-GLUCOSE 4,6-DEHYDRATASE-RELATED"/>
    <property type="match status" value="1"/>
</dbReference>
<name>A0A7V4TJG3_9BACT</name>